<dbReference type="EMBL" id="QGKV02000759">
    <property type="protein sequence ID" value="KAF3565054.1"/>
    <property type="molecule type" value="Genomic_DNA"/>
</dbReference>
<evidence type="ECO:0000313" key="2">
    <source>
        <dbReference type="EMBL" id="KAF3565054.1"/>
    </source>
</evidence>
<comment type="caution">
    <text evidence="2">The sequence shown here is derived from an EMBL/GenBank/DDBJ whole genome shotgun (WGS) entry which is preliminary data.</text>
</comment>
<evidence type="ECO:0000256" key="1">
    <source>
        <dbReference type="SAM" id="MobiDB-lite"/>
    </source>
</evidence>
<dbReference type="Proteomes" id="UP000266723">
    <property type="component" value="Unassembled WGS sequence"/>
</dbReference>
<name>A0ABQ7D265_BRACR</name>
<proteinExistence type="predicted"/>
<protein>
    <submittedName>
        <fullName evidence="2">Uncharacterized protein</fullName>
    </submittedName>
</protein>
<accession>A0ABQ7D265</accession>
<evidence type="ECO:0000313" key="3">
    <source>
        <dbReference type="Proteomes" id="UP000266723"/>
    </source>
</evidence>
<keyword evidence="3" id="KW-1185">Reference proteome</keyword>
<organism evidence="2 3">
    <name type="scientific">Brassica cretica</name>
    <name type="common">Mustard</name>
    <dbReference type="NCBI Taxonomy" id="69181"/>
    <lineage>
        <taxon>Eukaryota</taxon>
        <taxon>Viridiplantae</taxon>
        <taxon>Streptophyta</taxon>
        <taxon>Embryophyta</taxon>
        <taxon>Tracheophyta</taxon>
        <taxon>Spermatophyta</taxon>
        <taxon>Magnoliopsida</taxon>
        <taxon>eudicotyledons</taxon>
        <taxon>Gunneridae</taxon>
        <taxon>Pentapetalae</taxon>
        <taxon>rosids</taxon>
        <taxon>malvids</taxon>
        <taxon>Brassicales</taxon>
        <taxon>Brassicaceae</taxon>
        <taxon>Brassiceae</taxon>
        <taxon>Brassica</taxon>
    </lineage>
</organism>
<sequence length="114" mass="13025">MKKTNCEEEKLGPAISWWEFADRAKPWRWGRSSRETKSSPRASTRPGGVRLEKPRFRSTATKKKMMTAQTHTAGWLRPRKHGRDSSLGRSQHGPQTRAELDCGFVAESSRENRG</sequence>
<gene>
    <name evidence="2" type="ORF">DY000_02017486</name>
</gene>
<reference evidence="2 3" key="1">
    <citation type="journal article" date="2020" name="BMC Genomics">
        <title>Intraspecific diversification of the crop wild relative Brassica cretica Lam. using demographic model selection.</title>
        <authorList>
            <person name="Kioukis A."/>
            <person name="Michalopoulou V.A."/>
            <person name="Briers L."/>
            <person name="Pirintsos S."/>
            <person name="Studholme D.J."/>
            <person name="Pavlidis P."/>
            <person name="Sarris P.F."/>
        </authorList>
    </citation>
    <scope>NUCLEOTIDE SEQUENCE [LARGE SCALE GENOMIC DNA]</scope>
    <source>
        <strain evidence="3">cv. PFS-1207/04</strain>
    </source>
</reference>
<feature type="region of interest" description="Disordered" evidence="1">
    <location>
        <begin position="28"/>
        <end position="114"/>
    </location>
</feature>